<reference evidence="5" key="1">
    <citation type="journal article" date="2020" name="Stud. Mycol.">
        <title>101 Dothideomycetes genomes: a test case for predicting lifestyles and emergence of pathogens.</title>
        <authorList>
            <person name="Haridas S."/>
            <person name="Albert R."/>
            <person name="Binder M."/>
            <person name="Bloem J."/>
            <person name="Labutti K."/>
            <person name="Salamov A."/>
            <person name="Andreopoulos B."/>
            <person name="Baker S."/>
            <person name="Barry K."/>
            <person name="Bills G."/>
            <person name="Bluhm B."/>
            <person name="Cannon C."/>
            <person name="Castanera R."/>
            <person name="Culley D."/>
            <person name="Daum C."/>
            <person name="Ezra D."/>
            <person name="Gonzalez J."/>
            <person name="Henrissat B."/>
            <person name="Kuo A."/>
            <person name="Liang C."/>
            <person name="Lipzen A."/>
            <person name="Lutzoni F."/>
            <person name="Magnuson J."/>
            <person name="Mondo S."/>
            <person name="Nolan M."/>
            <person name="Ohm R."/>
            <person name="Pangilinan J."/>
            <person name="Park H.-J."/>
            <person name="Ramirez L."/>
            <person name="Alfaro M."/>
            <person name="Sun H."/>
            <person name="Tritt A."/>
            <person name="Yoshinaga Y."/>
            <person name="Zwiers L.-H."/>
            <person name="Turgeon B."/>
            <person name="Goodwin S."/>
            <person name="Spatafora J."/>
            <person name="Crous P."/>
            <person name="Grigoriev I."/>
        </authorList>
    </citation>
    <scope>NUCLEOTIDE SEQUENCE</scope>
    <source>
        <strain evidence="5">CBS 113979</strain>
    </source>
</reference>
<keyword evidence="3" id="KW-0819">tRNA processing</keyword>
<dbReference type="SUPFAM" id="SSF89550">
    <property type="entry name" value="PHP domain-like"/>
    <property type="match status" value="1"/>
</dbReference>
<protein>
    <submittedName>
        <fullName evidence="5">PHP domain-like protein</fullName>
    </submittedName>
</protein>
<accession>A0A6G1H9M1</accession>
<dbReference type="EMBL" id="ML977144">
    <property type="protein sequence ID" value="KAF1989648.1"/>
    <property type="molecule type" value="Genomic_DNA"/>
</dbReference>
<keyword evidence="6" id="KW-1185">Reference proteome</keyword>
<feature type="region of interest" description="Disordered" evidence="4">
    <location>
        <begin position="239"/>
        <end position="315"/>
    </location>
</feature>
<evidence type="ECO:0000256" key="3">
    <source>
        <dbReference type="ARBA" id="ARBA00022694"/>
    </source>
</evidence>
<feature type="compositionally biased region" description="Polar residues" evidence="4">
    <location>
        <begin position="263"/>
        <end position="275"/>
    </location>
</feature>
<dbReference type="OrthoDB" id="17948at2759"/>
<gene>
    <name evidence="5" type="ORF">K402DRAFT_326148</name>
</gene>
<dbReference type="PANTHER" id="PTHR13031">
    <property type="entry name" value="RIBONUCLEASE P SUBUNIT P30"/>
    <property type="match status" value="1"/>
</dbReference>
<dbReference type="Proteomes" id="UP000800041">
    <property type="component" value="Unassembled WGS sequence"/>
</dbReference>
<sequence length="315" mass="34672">MFYDLNVLWSPKDNDLPRTLAFLDELGYNVVALTHTLSGKPPADLSCPIPTTLPFPVPPKLKVLRRCTLVLDDHKSNHRIAALSPNYDIVALRPTSEITLQQACHSLDCDIISVDLTVRLDYYFKFKMLSVALQRGVRFEICYAPGVVAIDASARANLIGNTTQLLRATRGRGLIISSEARRALGCRGPWDVVNLLTVWGLPQEKGREAIDNEARSVVATAAMKRTSFRGAVDIIYGGERQKPKTATEPGKDKKRKAEDDGSVTKTESQQGLTRNQARKQAKSSAKSSRPQQMLKTSQLPTLEGAQTQTDGKPSC</sequence>
<evidence type="ECO:0000256" key="4">
    <source>
        <dbReference type="SAM" id="MobiDB-lite"/>
    </source>
</evidence>
<evidence type="ECO:0000313" key="6">
    <source>
        <dbReference type="Proteomes" id="UP000800041"/>
    </source>
</evidence>
<dbReference type="Pfam" id="PF01876">
    <property type="entry name" value="RNase_P_p30"/>
    <property type="match status" value="1"/>
</dbReference>
<comment type="similarity">
    <text evidence="2">Belongs to the eukaryotic/archaeal RNase P protein component 3 family.</text>
</comment>
<feature type="compositionally biased region" description="Low complexity" evidence="4">
    <location>
        <begin position="282"/>
        <end position="292"/>
    </location>
</feature>
<organism evidence="5 6">
    <name type="scientific">Aulographum hederae CBS 113979</name>
    <dbReference type="NCBI Taxonomy" id="1176131"/>
    <lineage>
        <taxon>Eukaryota</taxon>
        <taxon>Fungi</taxon>
        <taxon>Dikarya</taxon>
        <taxon>Ascomycota</taxon>
        <taxon>Pezizomycotina</taxon>
        <taxon>Dothideomycetes</taxon>
        <taxon>Pleosporomycetidae</taxon>
        <taxon>Aulographales</taxon>
        <taxon>Aulographaceae</taxon>
    </lineage>
</organism>
<dbReference type="InterPro" id="IPR002738">
    <property type="entry name" value="RNase_P_p30"/>
</dbReference>
<dbReference type="GO" id="GO:0008033">
    <property type="term" value="P:tRNA processing"/>
    <property type="evidence" value="ECO:0007669"/>
    <property type="project" value="UniProtKB-KW"/>
</dbReference>
<dbReference type="InterPro" id="IPR016195">
    <property type="entry name" value="Pol/histidinol_Pase-like"/>
</dbReference>
<dbReference type="Gene3D" id="3.20.20.140">
    <property type="entry name" value="Metal-dependent hydrolases"/>
    <property type="match status" value="1"/>
</dbReference>
<feature type="compositionally biased region" description="Polar residues" evidence="4">
    <location>
        <begin position="293"/>
        <end position="315"/>
    </location>
</feature>
<dbReference type="AlphaFoldDB" id="A0A6G1H9M1"/>
<comment type="subcellular location">
    <subcellularLocation>
        <location evidence="1">Nucleus</location>
    </subcellularLocation>
</comment>
<evidence type="ECO:0000256" key="1">
    <source>
        <dbReference type="ARBA" id="ARBA00004123"/>
    </source>
</evidence>
<dbReference type="PANTHER" id="PTHR13031:SF0">
    <property type="entry name" value="RIBONUCLEASE P PROTEIN SUBUNIT P30"/>
    <property type="match status" value="1"/>
</dbReference>
<name>A0A6G1H9M1_9PEZI</name>
<dbReference type="GO" id="GO:0003723">
    <property type="term" value="F:RNA binding"/>
    <property type="evidence" value="ECO:0007669"/>
    <property type="project" value="TreeGrafter"/>
</dbReference>
<evidence type="ECO:0000256" key="2">
    <source>
        <dbReference type="ARBA" id="ARBA00007331"/>
    </source>
</evidence>
<feature type="compositionally biased region" description="Basic and acidic residues" evidence="4">
    <location>
        <begin position="249"/>
        <end position="259"/>
    </location>
</feature>
<evidence type="ECO:0000313" key="5">
    <source>
        <dbReference type="EMBL" id="KAF1989648.1"/>
    </source>
</evidence>
<dbReference type="GO" id="GO:0005655">
    <property type="term" value="C:nucleolar ribonuclease P complex"/>
    <property type="evidence" value="ECO:0007669"/>
    <property type="project" value="TreeGrafter"/>
</dbReference>
<proteinExistence type="inferred from homology"/>